<keyword evidence="2" id="KW-0520">NAD</keyword>
<proteinExistence type="predicted"/>
<dbReference type="CDD" id="cd05300">
    <property type="entry name" value="2-Hacid_dh_1"/>
    <property type="match status" value="1"/>
</dbReference>
<accession>A0A1M6CFI9</accession>
<protein>
    <submittedName>
        <fullName evidence="4">Phosphoglycerate dehydrogenase</fullName>
    </submittedName>
</protein>
<evidence type="ECO:0000259" key="3">
    <source>
        <dbReference type="Pfam" id="PF02826"/>
    </source>
</evidence>
<sequence>MKKVLIYHKVSGRHLEYMRDKHPTYDFYVCTQKSDMEKHIVDADVLISFKCSEEMLDMAPNIKWLQALSAGVDSFPLEKIKKRGIILTNGRGIHKIHMSEYAIGVLIMLARNFHIMFKNQKSQKWDSSVHQGEINGATLGILGLGSIGKEIARKASLLGMHVIGVKSASTDVPYVEKVYSQEEMYEVFRQSDYIINLLPGTKNTEIIINKKYFDLMKEDACFINMGRGSTVNEQDFIDALKSGKIRYGVSDVFYQEPLPEDSPFWNLDNLIITPHICGQSDRYFDRALEIIEPNLLAFEGKGEFVNLVDLDRGY</sequence>
<keyword evidence="1" id="KW-0560">Oxidoreductase</keyword>
<organism evidence="4 5">
    <name type="scientific">Lutispora thermophila DSM 19022</name>
    <dbReference type="NCBI Taxonomy" id="1122184"/>
    <lineage>
        <taxon>Bacteria</taxon>
        <taxon>Bacillati</taxon>
        <taxon>Bacillota</taxon>
        <taxon>Clostridia</taxon>
        <taxon>Lutisporales</taxon>
        <taxon>Lutisporaceae</taxon>
        <taxon>Lutispora</taxon>
    </lineage>
</organism>
<dbReference type="Gene3D" id="3.40.50.720">
    <property type="entry name" value="NAD(P)-binding Rossmann-like Domain"/>
    <property type="match status" value="2"/>
</dbReference>
<dbReference type="EMBL" id="FQZS01000005">
    <property type="protein sequence ID" value="SHI59524.1"/>
    <property type="molecule type" value="Genomic_DNA"/>
</dbReference>
<dbReference type="AlphaFoldDB" id="A0A1M6CFI9"/>
<dbReference type="Proteomes" id="UP000184442">
    <property type="component" value="Unassembled WGS sequence"/>
</dbReference>
<name>A0A1M6CFI9_9FIRM</name>
<dbReference type="PANTHER" id="PTHR43333">
    <property type="entry name" value="2-HACID_DH_C DOMAIN-CONTAINING PROTEIN"/>
    <property type="match status" value="1"/>
</dbReference>
<gene>
    <name evidence="4" type="ORF">SAMN02745176_00742</name>
</gene>
<dbReference type="Pfam" id="PF02826">
    <property type="entry name" value="2-Hacid_dh_C"/>
    <property type="match status" value="1"/>
</dbReference>
<dbReference type="RefSeq" id="WP_073024667.1">
    <property type="nucleotide sequence ID" value="NZ_FQZS01000005.1"/>
</dbReference>
<dbReference type="InterPro" id="IPR036291">
    <property type="entry name" value="NAD(P)-bd_dom_sf"/>
</dbReference>
<evidence type="ECO:0000256" key="1">
    <source>
        <dbReference type="ARBA" id="ARBA00023002"/>
    </source>
</evidence>
<keyword evidence="5" id="KW-1185">Reference proteome</keyword>
<dbReference type="GO" id="GO:0016616">
    <property type="term" value="F:oxidoreductase activity, acting on the CH-OH group of donors, NAD or NADP as acceptor"/>
    <property type="evidence" value="ECO:0007669"/>
    <property type="project" value="InterPro"/>
</dbReference>
<evidence type="ECO:0000313" key="5">
    <source>
        <dbReference type="Proteomes" id="UP000184442"/>
    </source>
</evidence>
<dbReference type="PANTHER" id="PTHR43333:SF1">
    <property type="entry name" value="D-ISOMER SPECIFIC 2-HYDROXYACID DEHYDROGENASE NAD-BINDING DOMAIN-CONTAINING PROTEIN"/>
    <property type="match status" value="1"/>
</dbReference>
<dbReference type="GO" id="GO:0051287">
    <property type="term" value="F:NAD binding"/>
    <property type="evidence" value="ECO:0007669"/>
    <property type="project" value="InterPro"/>
</dbReference>
<dbReference type="STRING" id="1122184.SAMN02745176_00742"/>
<evidence type="ECO:0000256" key="2">
    <source>
        <dbReference type="ARBA" id="ARBA00023027"/>
    </source>
</evidence>
<dbReference type="InterPro" id="IPR006140">
    <property type="entry name" value="D-isomer_DH_NAD-bd"/>
</dbReference>
<reference evidence="4 5" key="1">
    <citation type="submission" date="2016-11" db="EMBL/GenBank/DDBJ databases">
        <authorList>
            <person name="Jaros S."/>
            <person name="Januszkiewicz K."/>
            <person name="Wedrychowicz H."/>
        </authorList>
    </citation>
    <scope>NUCLEOTIDE SEQUENCE [LARGE SCALE GENOMIC DNA]</scope>
    <source>
        <strain evidence="4 5">DSM 19022</strain>
    </source>
</reference>
<dbReference type="SUPFAM" id="SSF51735">
    <property type="entry name" value="NAD(P)-binding Rossmann-fold domains"/>
    <property type="match status" value="1"/>
</dbReference>
<dbReference type="SUPFAM" id="SSF52283">
    <property type="entry name" value="Formate/glycerate dehydrogenase catalytic domain-like"/>
    <property type="match status" value="1"/>
</dbReference>
<feature type="domain" description="D-isomer specific 2-hydroxyacid dehydrogenase NAD-binding" evidence="3">
    <location>
        <begin position="104"/>
        <end position="276"/>
    </location>
</feature>
<evidence type="ECO:0000313" key="4">
    <source>
        <dbReference type="EMBL" id="SHI59524.1"/>
    </source>
</evidence>